<dbReference type="SUPFAM" id="SSF49562">
    <property type="entry name" value="C2 domain (Calcium/lipid-binding domain, CaLB)"/>
    <property type="match status" value="1"/>
</dbReference>
<keyword evidence="3 5" id="KW-0442">Lipid degradation</keyword>
<dbReference type="PANTHER" id="PTHR10336">
    <property type="entry name" value="PHOSPHOINOSITIDE-SPECIFIC PHOSPHOLIPASE C FAMILY PROTEIN"/>
    <property type="match status" value="1"/>
</dbReference>
<feature type="region of interest" description="Disordered" evidence="6">
    <location>
        <begin position="1"/>
        <end position="48"/>
    </location>
</feature>
<dbReference type="GO" id="GO:0004435">
    <property type="term" value="F:phosphatidylinositol-4,5-bisphosphate phospholipase C activity"/>
    <property type="evidence" value="ECO:0007669"/>
    <property type="project" value="UniProtKB-EC"/>
</dbReference>
<comment type="catalytic activity">
    <reaction evidence="5">
        <text>a 1,2-diacyl-sn-glycero-3-phospho-(1D-myo-inositol-4,5-bisphosphate) + H2O = 1D-myo-inositol 1,4,5-trisphosphate + a 1,2-diacyl-sn-glycerol + H(+)</text>
        <dbReference type="Rhea" id="RHEA:33179"/>
        <dbReference type="ChEBI" id="CHEBI:15377"/>
        <dbReference type="ChEBI" id="CHEBI:15378"/>
        <dbReference type="ChEBI" id="CHEBI:17815"/>
        <dbReference type="ChEBI" id="CHEBI:58456"/>
        <dbReference type="ChEBI" id="CHEBI:203600"/>
        <dbReference type="EC" id="3.1.4.11"/>
    </reaction>
</comment>
<evidence type="ECO:0000256" key="3">
    <source>
        <dbReference type="ARBA" id="ARBA00022963"/>
    </source>
</evidence>
<dbReference type="PROSITE" id="PS50007">
    <property type="entry name" value="PIPLC_X_DOMAIN"/>
    <property type="match status" value="1"/>
</dbReference>
<dbReference type="PRINTS" id="PR00390">
    <property type="entry name" value="PHPHLIPASEC"/>
</dbReference>
<dbReference type="Pfam" id="PF00387">
    <property type="entry name" value="PI-PLC-Y"/>
    <property type="match status" value="1"/>
</dbReference>
<dbReference type="AlphaFoldDB" id="A0A9P8D493"/>
<evidence type="ECO:0000313" key="8">
    <source>
        <dbReference type="EMBL" id="KAG9495012.1"/>
    </source>
</evidence>
<dbReference type="GO" id="GO:0051209">
    <property type="term" value="P:release of sequestered calcium ion into cytosol"/>
    <property type="evidence" value="ECO:0007669"/>
    <property type="project" value="TreeGrafter"/>
</dbReference>
<dbReference type="InterPro" id="IPR001192">
    <property type="entry name" value="PI-PLC_fam"/>
</dbReference>
<accession>A0A9P8D493</accession>
<dbReference type="InterPro" id="IPR001711">
    <property type="entry name" value="PLipase_C_Pinositol-sp_Y"/>
</dbReference>
<dbReference type="RefSeq" id="XP_044674012.1">
    <property type="nucleotide sequence ID" value="XM_044830737.1"/>
</dbReference>
<dbReference type="InterPro" id="IPR035892">
    <property type="entry name" value="C2_domain_sf"/>
</dbReference>
<dbReference type="InterPro" id="IPR017946">
    <property type="entry name" value="PLC-like_Pdiesterase_TIM-brl"/>
</dbReference>
<dbReference type="KEGG" id="fmu:J7337_013241"/>
<proteinExistence type="predicted"/>
<dbReference type="GO" id="GO:0048015">
    <property type="term" value="P:phosphatidylinositol-mediated signaling"/>
    <property type="evidence" value="ECO:0007669"/>
    <property type="project" value="TreeGrafter"/>
</dbReference>
<keyword evidence="2 5" id="KW-0378">Hydrolase</keyword>
<dbReference type="Pfam" id="PF00388">
    <property type="entry name" value="PI-PLC-X"/>
    <property type="match status" value="1"/>
</dbReference>
<evidence type="ECO:0000259" key="7">
    <source>
        <dbReference type="PROSITE" id="PS50008"/>
    </source>
</evidence>
<reference evidence="8" key="1">
    <citation type="journal article" date="2021" name="Mol. Plant Microbe Interact.">
        <title>Telomere to telomere genome assembly of Fusarium musae F31, causal agent of crown rot disease of banana.</title>
        <authorList>
            <person name="Degradi L."/>
            <person name="Tava V."/>
            <person name="Kunova A."/>
            <person name="Cortesi P."/>
            <person name="Saracchi M."/>
            <person name="Pasquali M."/>
        </authorList>
    </citation>
    <scope>NUCLEOTIDE SEQUENCE</scope>
    <source>
        <strain evidence="8">F31</strain>
    </source>
</reference>
<dbReference type="Gene3D" id="2.60.40.150">
    <property type="entry name" value="C2 domain"/>
    <property type="match status" value="1"/>
</dbReference>
<evidence type="ECO:0000313" key="9">
    <source>
        <dbReference type="Proteomes" id="UP000827133"/>
    </source>
</evidence>
<evidence type="ECO:0000256" key="2">
    <source>
        <dbReference type="ARBA" id="ARBA00022801"/>
    </source>
</evidence>
<dbReference type="GeneID" id="68321097"/>
<evidence type="ECO:0000256" key="1">
    <source>
        <dbReference type="ARBA" id="ARBA00012368"/>
    </source>
</evidence>
<dbReference type="EC" id="3.1.4.11" evidence="1 5"/>
<gene>
    <name evidence="8" type="ORF">J7337_013241</name>
</gene>
<dbReference type="InterPro" id="IPR000909">
    <property type="entry name" value="PLipase_C_PInositol-sp_X_dom"/>
</dbReference>
<name>A0A9P8D493_9HYPO</name>
<feature type="domain" description="PI-PLC Y-box" evidence="7">
    <location>
        <begin position="377"/>
        <end position="433"/>
    </location>
</feature>
<organism evidence="8 9">
    <name type="scientific">Fusarium musae</name>
    <dbReference type="NCBI Taxonomy" id="1042133"/>
    <lineage>
        <taxon>Eukaryota</taxon>
        <taxon>Fungi</taxon>
        <taxon>Dikarya</taxon>
        <taxon>Ascomycota</taxon>
        <taxon>Pezizomycotina</taxon>
        <taxon>Sordariomycetes</taxon>
        <taxon>Hypocreomycetidae</taxon>
        <taxon>Hypocreales</taxon>
        <taxon>Nectriaceae</taxon>
        <taxon>Fusarium</taxon>
    </lineage>
</organism>
<evidence type="ECO:0000256" key="5">
    <source>
        <dbReference type="RuleBase" id="RU361133"/>
    </source>
</evidence>
<sequence length="562" mass="62733">MSGAERAAPIREVPRPVGRAETDIEALQKSEPTKNTDSSRHTRASSPDFNKLLLGMILKREKDNPKIGPASHKALTEFLEDSKAKDEREDIKKPLKGFSDSSTLITSKSTKDEIAPILDISIVDLVSHLFSEQNSAIYSTPLHHNLDHPINQYFISSSHNTYLRGRQVAARSKLKGYIETLSQGCRSVEVDCWDGRDGQPIVKHGYSLTTSISFRSVIETINNYAFFASDLPLWLSLEVHCSPAQRDIMARTMLEIFKSSLVVEPLDASSQKLPSPNLLRGKILLKVKVAQTPEPLQEALAPEYLNLDGLTEDVENDDHQYHPGDLLQSLAVYGASRRLPKDAEFDTHRNFIYSVSERNFKKHTKDNCSLELAGTSHLVRVYPDPNRVDSSNFDPLQCWRQGVQMAGLNCQTDDFYMSLNQAMFHGSLGYVLKASPQSTQIRLQVDVLMAQGLKVSTGYGPVYAKLKLLTPDTTSQKTRTTAISVQGLDVVFDENLEMSMKTNYPHLTFLHWSIKTMSNSRSMSITSGTAKLQNLKEGYRVLPLGDASNNEGRLLAFTPSTQ</sequence>
<dbReference type="GO" id="GO:0016042">
    <property type="term" value="P:lipid catabolic process"/>
    <property type="evidence" value="ECO:0007669"/>
    <property type="project" value="UniProtKB-KW"/>
</dbReference>
<dbReference type="EMBL" id="JAHBCI010000011">
    <property type="protein sequence ID" value="KAG9495012.1"/>
    <property type="molecule type" value="Genomic_DNA"/>
</dbReference>
<dbReference type="CDD" id="cd08598">
    <property type="entry name" value="PI-PLC1c_yeast"/>
    <property type="match status" value="1"/>
</dbReference>
<feature type="compositionally biased region" description="Basic and acidic residues" evidence="6">
    <location>
        <begin position="8"/>
        <end position="40"/>
    </location>
</feature>
<dbReference type="Proteomes" id="UP000827133">
    <property type="component" value="Unassembled WGS sequence"/>
</dbReference>
<comment type="caution">
    <text evidence="8">The sequence shown here is derived from an EMBL/GenBank/DDBJ whole genome shotgun (WGS) entry which is preliminary data.</text>
</comment>
<dbReference type="SMART" id="SM00148">
    <property type="entry name" value="PLCXc"/>
    <property type="match status" value="1"/>
</dbReference>
<keyword evidence="9" id="KW-1185">Reference proteome</keyword>
<protein>
    <recommendedName>
        <fullName evidence="1 5">Phosphoinositide phospholipase C</fullName>
        <ecNumber evidence="1 5">3.1.4.11</ecNumber>
    </recommendedName>
</protein>
<evidence type="ECO:0000256" key="6">
    <source>
        <dbReference type="SAM" id="MobiDB-lite"/>
    </source>
</evidence>
<dbReference type="Gene3D" id="3.20.20.190">
    <property type="entry name" value="Phosphatidylinositol (PI) phosphodiesterase"/>
    <property type="match status" value="1"/>
</dbReference>
<dbReference type="PANTHER" id="PTHR10336:SF36">
    <property type="entry name" value="1-PHOSPHATIDYLINOSITOL 4,5-BISPHOSPHATE PHOSPHODIESTERASE BETA-4"/>
    <property type="match status" value="1"/>
</dbReference>
<dbReference type="SUPFAM" id="SSF51695">
    <property type="entry name" value="PLC-like phosphodiesterases"/>
    <property type="match status" value="1"/>
</dbReference>
<dbReference type="PROSITE" id="PS50008">
    <property type="entry name" value="PIPLC_Y_DOMAIN"/>
    <property type="match status" value="1"/>
</dbReference>
<dbReference type="SMART" id="SM00149">
    <property type="entry name" value="PLCYc"/>
    <property type="match status" value="1"/>
</dbReference>
<evidence type="ECO:0000256" key="4">
    <source>
        <dbReference type="ARBA" id="ARBA00023098"/>
    </source>
</evidence>
<keyword evidence="4 5" id="KW-0443">Lipid metabolism</keyword>